<proteinExistence type="predicted"/>
<reference evidence="1 2" key="1">
    <citation type="submission" date="2015-05" db="EMBL/GenBank/DDBJ databases">
        <title>Draft Genome assembly of Streptomyces showdoensis.</title>
        <authorList>
            <person name="Thapa K.K."/>
            <person name="Metsa-Ketela M."/>
        </authorList>
    </citation>
    <scope>NUCLEOTIDE SEQUENCE [LARGE SCALE GENOMIC DNA]</scope>
    <source>
        <strain evidence="1 2">ATCC 15227</strain>
    </source>
</reference>
<comment type="caution">
    <text evidence="1">The sequence shown here is derived from an EMBL/GenBank/DDBJ whole genome shotgun (WGS) entry which is preliminary data.</text>
</comment>
<evidence type="ECO:0000313" key="1">
    <source>
        <dbReference type="EMBL" id="KKZ72101.1"/>
    </source>
</evidence>
<accession>A0A2P2GKQ9</accession>
<keyword evidence="2" id="KW-1185">Reference proteome</keyword>
<dbReference type="EMBL" id="LAQS01000030">
    <property type="protein sequence ID" value="KKZ72101.1"/>
    <property type="molecule type" value="Genomic_DNA"/>
</dbReference>
<gene>
    <name evidence="1" type="ORF">VO63_20205</name>
</gene>
<name>A0A2P2GKQ9_STREW</name>
<protein>
    <submittedName>
        <fullName evidence="1">Uncharacterized protein</fullName>
    </submittedName>
</protein>
<organism evidence="1 2">
    <name type="scientific">Streptomyces showdoensis</name>
    <dbReference type="NCBI Taxonomy" id="68268"/>
    <lineage>
        <taxon>Bacteria</taxon>
        <taxon>Bacillati</taxon>
        <taxon>Actinomycetota</taxon>
        <taxon>Actinomycetes</taxon>
        <taxon>Kitasatosporales</taxon>
        <taxon>Streptomycetaceae</taxon>
        <taxon>Streptomyces</taxon>
    </lineage>
</organism>
<sequence>MLMQCLSGTAAEEAWSQDRWGMAAGLTAPQRLALVWEERLHGARPDVTKAGQLIGWDWMRKLRHLHEQRLTLDEITRAIGGTTPQHLVTTRLALWWLDLDGTRAQLRADGELTPKWQRVADAHGPEIARVLKAGGNRFDVSAYLGVSVSCAEKAITFVNKSMVAALEVAA</sequence>
<dbReference type="Proteomes" id="UP000265325">
    <property type="component" value="Unassembled WGS sequence"/>
</dbReference>
<evidence type="ECO:0000313" key="2">
    <source>
        <dbReference type="Proteomes" id="UP000265325"/>
    </source>
</evidence>
<dbReference type="AlphaFoldDB" id="A0A2P2GKQ9"/>